<feature type="region of interest" description="Disordered" evidence="7">
    <location>
        <begin position="1"/>
        <end position="24"/>
    </location>
</feature>
<evidence type="ECO:0000256" key="4">
    <source>
        <dbReference type="ARBA" id="ARBA00022827"/>
    </source>
</evidence>
<dbReference type="InterPro" id="IPR009075">
    <property type="entry name" value="AcylCo_DH/oxidase_C"/>
</dbReference>
<evidence type="ECO:0000259" key="8">
    <source>
        <dbReference type="Pfam" id="PF00441"/>
    </source>
</evidence>
<reference evidence="11" key="2">
    <citation type="journal article" date="2001" name="Appl. Environ. Microbiol.">
        <title>Antimicrobial properties of pyridine-2,6-dithiocarboxylic acid, a metal chelator produced by Pseudomonas spp.</title>
        <authorList>
            <person name="Sebat J.L."/>
            <person name="Paszczynski A.J."/>
            <person name="Cortese M.S."/>
            <person name="Crawford R.L."/>
        </authorList>
    </citation>
    <scope>NUCLEOTIDE SEQUENCE</scope>
    <source>
        <strain evidence="11">KC</strain>
    </source>
</reference>
<feature type="domain" description="Acyl-CoA dehydrogenase/oxidase N-terminal" evidence="10">
    <location>
        <begin position="140"/>
        <end position="250"/>
    </location>
</feature>
<dbReference type="InterPro" id="IPR006089">
    <property type="entry name" value="Acyl-CoA_DH_CS"/>
</dbReference>
<feature type="domain" description="Acyl-CoA dehydrogenase/oxidase C-terminal" evidence="8">
    <location>
        <begin position="356"/>
        <end position="506"/>
    </location>
</feature>
<dbReference type="PROSITE" id="PS00073">
    <property type="entry name" value="ACYL_COA_DH_2"/>
    <property type="match status" value="1"/>
</dbReference>
<dbReference type="Gene3D" id="1.10.540.10">
    <property type="entry name" value="Acyl-CoA dehydrogenase/oxidase, N-terminal domain"/>
    <property type="match status" value="1"/>
</dbReference>
<dbReference type="FunFam" id="2.40.110.10:FF:000002">
    <property type="entry name" value="Acyl-CoA dehydrogenase fadE12"/>
    <property type="match status" value="1"/>
</dbReference>
<dbReference type="InterPro" id="IPR037069">
    <property type="entry name" value="AcylCoA_DH/ox_N_sf"/>
</dbReference>
<comment type="cofactor">
    <cofactor evidence="1 6">
        <name>FAD</name>
        <dbReference type="ChEBI" id="CHEBI:57692"/>
    </cofactor>
</comment>
<keyword evidence="3 6" id="KW-0285">Flavoprotein</keyword>
<evidence type="ECO:0000313" key="11">
    <source>
        <dbReference type="EMBL" id="AAF33139.1"/>
    </source>
</evidence>
<dbReference type="InterPro" id="IPR009100">
    <property type="entry name" value="AcylCoA_DH/oxidase_NM_dom_sf"/>
</dbReference>
<comment type="similarity">
    <text evidence="2 6">Belongs to the acyl-CoA dehydrogenase family.</text>
</comment>
<dbReference type="GO" id="GO:0003995">
    <property type="term" value="F:acyl-CoA dehydrogenase activity"/>
    <property type="evidence" value="ECO:0007669"/>
    <property type="project" value="InterPro"/>
</dbReference>
<reference evidence="11" key="4">
    <citation type="submission" date="2003-02" db="EMBL/GenBank/DDBJ databases">
        <title>Identification of Genes Required for Transport of Pyridine-2,6-Dithiocarboxylic Acid (Pdtc) and Resistance to its Antimicrobial Activity.</title>
        <authorList>
            <person name="Sebat J.L."/>
            <person name="Erwin D."/>
            <person name="Crawford R.L."/>
        </authorList>
    </citation>
    <scope>NUCLEOTIDE SEQUENCE</scope>
    <source>
        <strain evidence="11">KC</strain>
    </source>
</reference>
<dbReference type="SUPFAM" id="SSF56645">
    <property type="entry name" value="Acyl-CoA dehydrogenase NM domain-like"/>
    <property type="match status" value="1"/>
</dbReference>
<dbReference type="FunFam" id="1.20.140.10:FF:000001">
    <property type="entry name" value="Acyl-CoA dehydrogenase"/>
    <property type="match status" value="1"/>
</dbReference>
<dbReference type="Gene3D" id="1.20.140.10">
    <property type="entry name" value="Butyryl-CoA Dehydrogenase, subunit A, domain 3"/>
    <property type="match status" value="1"/>
</dbReference>
<name>Q9L8Q3_STUST</name>
<dbReference type="InterPro" id="IPR006091">
    <property type="entry name" value="Acyl-CoA_Oxase/DH_mid-dom"/>
</dbReference>
<keyword evidence="4 6" id="KW-0274">FAD</keyword>
<dbReference type="EMBL" id="AF196567">
    <property type="protein sequence ID" value="AAF33139.1"/>
    <property type="molecule type" value="Genomic_DNA"/>
</dbReference>
<sequence>MATMSGTRENSPRRCSPQDSLTSPPSRATCFHWRQCKCWCADDVFGPRTSRWSRSGKAGRLRVHCHHPQRATCARRNRRQVFVSCHLRHLLHHPHKRRRARGVPLGQLPPRWQLDPSGRLSRLAGTPEANDMIDFSLPNEVQMLVSTVKRFVENELNPLEDEIERTNAIDPSVAEGLKQKARELGLWAMHMPQEVGGGGLSAVEFCLVNEQIGRTKDVLARRAFGHVPSILVHCTGEQREKYLHAAMRGDIHVSVAMSEPEAGSDANGIRTAVKRDGCEWILNGSKHFISDADIASAYIVTARSEEGISCFLVDRDTPGLELGPIQEMMGHRGTHQHGLFFTDCRIAPQQLLGEPGRGMSLVLGHLNVARLAYVGARAVGMASKLLEMSVDFAKQRSQFGAPIGSFQMVQKMLADMQCEIYGARMMLLNAAWEIDQGRDVREKVSMVKLFASEMLGRVADSAVQIFGGMGYCTELPIERYYRDARVFRLYDGTSEIHRIMIARRLLERGISLL</sequence>
<evidence type="ECO:0000256" key="3">
    <source>
        <dbReference type="ARBA" id="ARBA00022630"/>
    </source>
</evidence>
<dbReference type="PANTHER" id="PTHR43884:SF40">
    <property type="entry name" value="ACYL-COA DEHYDROGENASE"/>
    <property type="match status" value="1"/>
</dbReference>
<dbReference type="Gene3D" id="2.40.110.10">
    <property type="entry name" value="Butyryl-CoA Dehydrogenase, subunit A, domain 2"/>
    <property type="match status" value="1"/>
</dbReference>
<dbReference type="InterPro" id="IPR046373">
    <property type="entry name" value="Acyl-CoA_Oxase/DH_mid-dom_sf"/>
</dbReference>
<evidence type="ECO:0000256" key="2">
    <source>
        <dbReference type="ARBA" id="ARBA00009347"/>
    </source>
</evidence>
<evidence type="ECO:0000259" key="10">
    <source>
        <dbReference type="Pfam" id="PF02771"/>
    </source>
</evidence>
<dbReference type="InterPro" id="IPR036250">
    <property type="entry name" value="AcylCo_DH-like_C"/>
</dbReference>
<dbReference type="Pfam" id="PF00441">
    <property type="entry name" value="Acyl-CoA_dh_1"/>
    <property type="match status" value="1"/>
</dbReference>
<evidence type="ECO:0000256" key="7">
    <source>
        <dbReference type="SAM" id="MobiDB-lite"/>
    </source>
</evidence>
<organism evidence="11">
    <name type="scientific">Stutzerimonas stutzeri</name>
    <name type="common">Pseudomonas stutzeri</name>
    <dbReference type="NCBI Taxonomy" id="316"/>
    <lineage>
        <taxon>Bacteria</taxon>
        <taxon>Pseudomonadati</taxon>
        <taxon>Pseudomonadota</taxon>
        <taxon>Gammaproteobacteria</taxon>
        <taxon>Pseudomonadales</taxon>
        <taxon>Pseudomonadaceae</taxon>
        <taxon>Stutzerimonas</taxon>
    </lineage>
</organism>
<dbReference type="Pfam" id="PF02771">
    <property type="entry name" value="Acyl-CoA_dh_N"/>
    <property type="match status" value="1"/>
</dbReference>
<dbReference type="PROSITE" id="PS00072">
    <property type="entry name" value="ACYL_COA_DH_1"/>
    <property type="match status" value="1"/>
</dbReference>
<dbReference type="Pfam" id="PF02770">
    <property type="entry name" value="Acyl-CoA_dh_M"/>
    <property type="match status" value="1"/>
</dbReference>
<evidence type="ECO:0000256" key="1">
    <source>
        <dbReference type="ARBA" id="ARBA00001974"/>
    </source>
</evidence>
<dbReference type="SUPFAM" id="SSF47203">
    <property type="entry name" value="Acyl-CoA dehydrogenase C-terminal domain-like"/>
    <property type="match status" value="1"/>
</dbReference>
<dbReference type="GO" id="GO:0050660">
    <property type="term" value="F:flavin adenine dinucleotide binding"/>
    <property type="evidence" value="ECO:0007669"/>
    <property type="project" value="InterPro"/>
</dbReference>
<reference evidence="11" key="1">
    <citation type="journal article" date="2000" name="Environ. Microbiol.">
        <title>A Pseudomonas stutzeri gene cluster encoding the biosynthesis of the CCl4-dechlorination agent pyridine-2,6-bis(thiocarboxylic acid).</title>
        <authorList>
            <person name="Lewis T.A."/>
            <person name="Cortese M.S."/>
            <person name="Sebat J.L."/>
            <person name="Green T.L."/>
            <person name="Lee C.H."/>
            <person name="Crawford R.L."/>
        </authorList>
    </citation>
    <scope>NUCLEOTIDE SEQUENCE</scope>
    <source>
        <strain evidence="11">KC</strain>
    </source>
</reference>
<keyword evidence="5 6" id="KW-0560">Oxidoreductase</keyword>
<dbReference type="AlphaFoldDB" id="Q9L8Q3"/>
<gene>
    <name evidence="11" type="primary">pdtorfO</name>
</gene>
<feature type="domain" description="Acyl-CoA oxidase/dehydrogenase middle" evidence="9">
    <location>
        <begin position="255"/>
        <end position="344"/>
    </location>
</feature>
<evidence type="ECO:0000256" key="6">
    <source>
        <dbReference type="RuleBase" id="RU362125"/>
    </source>
</evidence>
<accession>Q9L8Q3</accession>
<protein>
    <submittedName>
        <fullName evidence="11">Putative acyl-CoA dehydrogenase</fullName>
    </submittedName>
</protein>
<evidence type="ECO:0000259" key="9">
    <source>
        <dbReference type="Pfam" id="PF02770"/>
    </source>
</evidence>
<evidence type="ECO:0000256" key="5">
    <source>
        <dbReference type="ARBA" id="ARBA00023002"/>
    </source>
</evidence>
<reference evidence="11" key="3">
    <citation type="journal article" date="2002" name="BioMetals">
        <title>Metal chelating properties of pyridine-2,6-bis(thiocarboxylic acid) produced by Pseudomonas spp. and the biological activities of the formed complexes.</title>
        <authorList>
            <person name="Cortese M.S."/>
            <person name="Paszczynski A."/>
            <person name="Lewis T.A."/>
            <person name="Sebat J.L."/>
            <person name="Borek V."/>
            <person name="Crawford R.L."/>
        </authorList>
    </citation>
    <scope>NUCLEOTIDE SEQUENCE</scope>
    <source>
        <strain evidence="11">KC</strain>
    </source>
</reference>
<proteinExistence type="inferred from homology"/>
<dbReference type="PANTHER" id="PTHR43884">
    <property type="entry name" value="ACYL-COA DEHYDROGENASE"/>
    <property type="match status" value="1"/>
</dbReference>
<dbReference type="InterPro" id="IPR013786">
    <property type="entry name" value="AcylCoA_DH/ox_N"/>
</dbReference>